<dbReference type="PANTHER" id="PTHR13621:SF2">
    <property type="entry name" value="PROLINE-RICH PROTEIN PRCC"/>
    <property type="match status" value="1"/>
</dbReference>
<dbReference type="AlphaFoldDB" id="A0A8K0NFJ0"/>
<evidence type="ECO:0000313" key="2">
    <source>
        <dbReference type="EMBL" id="KAG5914467.1"/>
    </source>
</evidence>
<dbReference type="PANTHER" id="PTHR13621">
    <property type="entry name" value="PROLINE-RICH PROTEIN PRCC"/>
    <property type="match status" value="1"/>
</dbReference>
<organism evidence="2 3">
    <name type="scientific">Claviceps africana</name>
    <dbReference type="NCBI Taxonomy" id="83212"/>
    <lineage>
        <taxon>Eukaryota</taxon>
        <taxon>Fungi</taxon>
        <taxon>Dikarya</taxon>
        <taxon>Ascomycota</taxon>
        <taxon>Pezizomycotina</taxon>
        <taxon>Sordariomycetes</taxon>
        <taxon>Hypocreomycetidae</taxon>
        <taxon>Hypocreales</taxon>
        <taxon>Clavicipitaceae</taxon>
        <taxon>Claviceps</taxon>
    </lineage>
</organism>
<dbReference type="EMBL" id="SRPY01001112">
    <property type="protein sequence ID" value="KAG5914467.1"/>
    <property type="molecule type" value="Genomic_DNA"/>
</dbReference>
<proteinExistence type="predicted"/>
<feature type="compositionally biased region" description="Low complexity" evidence="1">
    <location>
        <begin position="241"/>
        <end position="250"/>
    </location>
</feature>
<feature type="compositionally biased region" description="Polar residues" evidence="1">
    <location>
        <begin position="398"/>
        <end position="407"/>
    </location>
</feature>
<dbReference type="Pfam" id="PF10253">
    <property type="entry name" value="PRCC"/>
    <property type="match status" value="1"/>
</dbReference>
<reference evidence="2" key="1">
    <citation type="journal article" date="2020" name="bioRxiv">
        <title>Whole genome comparisons of ergot fungi reveals the divergence and evolution of species within the genus Claviceps are the result of varying mechanisms driving genome evolution and host range expansion.</title>
        <authorList>
            <person name="Wyka S.A."/>
            <person name="Mondo S.J."/>
            <person name="Liu M."/>
            <person name="Dettman J."/>
            <person name="Nalam V."/>
            <person name="Broders K.D."/>
        </authorList>
    </citation>
    <scope>NUCLEOTIDE SEQUENCE</scope>
    <source>
        <strain evidence="2">CCC 489</strain>
    </source>
</reference>
<evidence type="ECO:0008006" key="4">
    <source>
        <dbReference type="Google" id="ProtNLM"/>
    </source>
</evidence>
<dbReference type="OrthoDB" id="2555634at2759"/>
<accession>A0A8K0NFJ0</accession>
<comment type="caution">
    <text evidence="2">The sequence shown here is derived from an EMBL/GenBank/DDBJ whole genome shotgun (WGS) entry which is preliminary data.</text>
</comment>
<feature type="compositionally biased region" description="Polar residues" evidence="1">
    <location>
        <begin position="218"/>
        <end position="240"/>
    </location>
</feature>
<dbReference type="Proteomes" id="UP000811619">
    <property type="component" value="Unassembled WGS sequence"/>
</dbReference>
<feature type="region of interest" description="Disordered" evidence="1">
    <location>
        <begin position="373"/>
        <end position="430"/>
    </location>
</feature>
<keyword evidence="3" id="KW-1185">Reference proteome</keyword>
<feature type="compositionally biased region" description="Low complexity" evidence="1">
    <location>
        <begin position="153"/>
        <end position="164"/>
    </location>
</feature>
<dbReference type="InterPro" id="IPR018800">
    <property type="entry name" value="PRCC"/>
</dbReference>
<evidence type="ECO:0000313" key="3">
    <source>
        <dbReference type="Proteomes" id="UP000811619"/>
    </source>
</evidence>
<sequence length="430" mass="44978">MGLVDYDSDSSSSSDSGSAPAPASAPATAPGPASGSKVASKPPQASSKKPFRKVVDRSNPGKILVSLPTLANDDAHGNNAEPPAKRARTNGAGGLFSGFNSFLPAPKNTGRHAIKPSASSSATRPGVHLKTSAAPGFSRDGGADEDETPSSMLGPAGSPSTGLSLPPPKRQEAVPSIPEGQKPADEVKLVGKPLMFRPLSVGLDAKKKKKKNNNNKNGPNSTVAPQGAPSLTQSPSQLSTDSAPADASAPVPQKKKVSLFSMHTEEPAAASPSPADDYPDDDDNDAYKPFFETAYGAEAPSTEYWEPAGSGQRGAPANEAPATDTPTSLDHMADDLNLSAAARRELFGRDGSNFAAKAVVNFNMDREYQHNEHVRASGDQQMHQPVRALQGGKHSLKQLVQSVQNQKEALEDSFAKGRSNRREASSRYGW</sequence>
<feature type="compositionally biased region" description="Low complexity" evidence="1">
    <location>
        <begin position="9"/>
        <end position="36"/>
    </location>
</feature>
<dbReference type="GO" id="GO:0005634">
    <property type="term" value="C:nucleus"/>
    <property type="evidence" value="ECO:0007669"/>
    <property type="project" value="TreeGrafter"/>
</dbReference>
<feature type="region of interest" description="Disordered" evidence="1">
    <location>
        <begin position="1"/>
        <end position="331"/>
    </location>
</feature>
<feature type="compositionally biased region" description="Basic and acidic residues" evidence="1">
    <location>
        <begin position="408"/>
        <end position="430"/>
    </location>
</feature>
<feature type="compositionally biased region" description="Low complexity" evidence="1">
    <location>
        <begin position="267"/>
        <end position="276"/>
    </location>
</feature>
<evidence type="ECO:0000256" key="1">
    <source>
        <dbReference type="SAM" id="MobiDB-lite"/>
    </source>
</evidence>
<protein>
    <recommendedName>
        <fullName evidence="4">Stress activated map kinase interacting</fullName>
    </recommendedName>
</protein>
<name>A0A8K0NFJ0_9HYPO</name>
<gene>
    <name evidence="2" type="ORF">E4U42_000476</name>
</gene>